<reference evidence="3 4" key="1">
    <citation type="journal article" date="2013" name="PLoS Genet.">
        <title>The genome and development-dependent transcriptomes of Pyronema confluens: a window into fungal evolution.</title>
        <authorList>
            <person name="Traeger S."/>
            <person name="Altegoer F."/>
            <person name="Freitag M."/>
            <person name="Gabaldon T."/>
            <person name="Kempken F."/>
            <person name="Kumar A."/>
            <person name="Marcet-Houben M."/>
            <person name="Poggeler S."/>
            <person name="Stajich J.E."/>
            <person name="Nowrousian M."/>
        </authorList>
    </citation>
    <scope>NUCLEOTIDE SEQUENCE [LARGE SCALE GENOMIC DNA]</scope>
    <source>
        <strain evidence="4">CBS 100304</strain>
        <tissue evidence="3">Vegetative mycelium</tissue>
    </source>
</reference>
<dbReference type="STRING" id="1076935.U4L5T4"/>
<accession>U4L5T4</accession>
<dbReference type="GO" id="GO:0016787">
    <property type="term" value="F:hydrolase activity"/>
    <property type="evidence" value="ECO:0007669"/>
    <property type="project" value="InterPro"/>
</dbReference>
<feature type="compositionally biased region" description="Polar residues" evidence="1">
    <location>
        <begin position="211"/>
        <end position="222"/>
    </location>
</feature>
<organism evidence="3 4">
    <name type="scientific">Pyronema omphalodes (strain CBS 100304)</name>
    <name type="common">Pyronema confluens</name>
    <dbReference type="NCBI Taxonomy" id="1076935"/>
    <lineage>
        <taxon>Eukaryota</taxon>
        <taxon>Fungi</taxon>
        <taxon>Dikarya</taxon>
        <taxon>Ascomycota</taxon>
        <taxon>Pezizomycotina</taxon>
        <taxon>Pezizomycetes</taxon>
        <taxon>Pezizales</taxon>
        <taxon>Pyronemataceae</taxon>
        <taxon>Pyronema</taxon>
    </lineage>
</organism>
<evidence type="ECO:0000259" key="2">
    <source>
        <dbReference type="Pfam" id="PF02129"/>
    </source>
</evidence>
<dbReference type="SUPFAM" id="SSF53474">
    <property type="entry name" value="alpha/beta-Hydrolases"/>
    <property type="match status" value="1"/>
</dbReference>
<dbReference type="InterPro" id="IPR000383">
    <property type="entry name" value="Xaa-Pro-like_dom"/>
</dbReference>
<sequence length="362" mass="39028">MPRPRRTTAPHGTSHTLHLFIPSLHDGSPLEASITVPIQLASAANSAPRIRKAAVFAHPYGPLGGSFNDGCVVYMRELLVSLGYIVAIFNFRGVGNSKGATSWTGRAETEDYTSVAGWVVSFAAGMVGAVSQSSSSSPLPAREGREGDSTAKEGIELLIGGYSYGGLIAAQSPTASELVDRIIEARGEYAKALKEARDMAERWQESHSDGRTSYSSPRTSMTGAARPHAAVTVTGSATLSPTSASPSAPSARLDLKKARITTSYLLISPPLPPVSSFLLPGWLCLPGYSVQTIMEPGTLANRKSRMLCVWGDDDVFTGVKRYRKWAERMGEEWFQGVEVAKAGHFWRRQGLEEVKREVEGWI</sequence>
<evidence type="ECO:0000256" key="1">
    <source>
        <dbReference type="SAM" id="MobiDB-lite"/>
    </source>
</evidence>
<dbReference type="Gene3D" id="3.40.50.1820">
    <property type="entry name" value="alpha/beta hydrolase"/>
    <property type="match status" value="1"/>
</dbReference>
<dbReference type="OrthoDB" id="10260961at2759"/>
<dbReference type="PANTHER" id="PTHR42103">
    <property type="entry name" value="ALPHA/BETA-HYDROLASES SUPERFAMILY PROTEIN"/>
    <property type="match status" value="1"/>
</dbReference>
<evidence type="ECO:0000313" key="4">
    <source>
        <dbReference type="Proteomes" id="UP000018144"/>
    </source>
</evidence>
<feature type="region of interest" description="Disordered" evidence="1">
    <location>
        <begin position="131"/>
        <end position="150"/>
    </location>
</feature>
<protein>
    <recommendedName>
        <fullName evidence="2">Xaa-Pro dipeptidyl-peptidase-like domain-containing protein</fullName>
    </recommendedName>
</protein>
<dbReference type="eggNOG" id="ENOG502RXN2">
    <property type="taxonomic scope" value="Eukaryota"/>
</dbReference>
<dbReference type="AlphaFoldDB" id="U4L5T4"/>
<dbReference type="EMBL" id="HF935720">
    <property type="protein sequence ID" value="CCX12561.1"/>
    <property type="molecule type" value="Genomic_DNA"/>
</dbReference>
<dbReference type="OMA" id="PRPAYLM"/>
<dbReference type="Pfam" id="PF02129">
    <property type="entry name" value="Peptidase_S15"/>
    <property type="match status" value="1"/>
</dbReference>
<name>U4L5T4_PYROM</name>
<dbReference type="InterPro" id="IPR029058">
    <property type="entry name" value="AB_hydrolase_fold"/>
</dbReference>
<proteinExistence type="predicted"/>
<gene>
    <name evidence="3" type="ORF">PCON_12155</name>
</gene>
<dbReference type="PANTHER" id="PTHR42103:SF2">
    <property type="entry name" value="AB HYDROLASE-1 DOMAIN-CONTAINING PROTEIN"/>
    <property type="match status" value="1"/>
</dbReference>
<feature type="domain" description="Xaa-Pro dipeptidyl-peptidase-like" evidence="2">
    <location>
        <begin position="26"/>
        <end position="137"/>
    </location>
</feature>
<evidence type="ECO:0000313" key="3">
    <source>
        <dbReference type="EMBL" id="CCX12561.1"/>
    </source>
</evidence>
<dbReference type="Proteomes" id="UP000018144">
    <property type="component" value="Unassembled WGS sequence"/>
</dbReference>
<feature type="region of interest" description="Disordered" evidence="1">
    <location>
        <begin position="204"/>
        <end position="225"/>
    </location>
</feature>
<keyword evidence="4" id="KW-1185">Reference proteome</keyword>